<dbReference type="AlphaFoldDB" id="A0A804RHR2"/>
<evidence type="ECO:0000313" key="2">
    <source>
        <dbReference type="EnsemblPlants" id="Zm00001eb414560_P002"/>
    </source>
</evidence>
<protein>
    <submittedName>
        <fullName evidence="2">Uncharacterized protein</fullName>
    </submittedName>
</protein>
<dbReference type="EnsemblPlants" id="Zm00001eb414560_T001">
    <property type="protein sequence ID" value="Zm00001eb414560_P001"/>
    <property type="gene ID" value="Zm00001eb414560"/>
</dbReference>
<proteinExistence type="predicted"/>
<evidence type="ECO:0000256" key="1">
    <source>
        <dbReference type="SAM" id="SignalP"/>
    </source>
</evidence>
<organism evidence="2 3">
    <name type="scientific">Zea mays</name>
    <name type="common">Maize</name>
    <dbReference type="NCBI Taxonomy" id="4577"/>
    <lineage>
        <taxon>Eukaryota</taxon>
        <taxon>Viridiplantae</taxon>
        <taxon>Streptophyta</taxon>
        <taxon>Embryophyta</taxon>
        <taxon>Tracheophyta</taxon>
        <taxon>Spermatophyta</taxon>
        <taxon>Magnoliopsida</taxon>
        <taxon>Liliopsida</taxon>
        <taxon>Poales</taxon>
        <taxon>Poaceae</taxon>
        <taxon>PACMAD clade</taxon>
        <taxon>Panicoideae</taxon>
        <taxon>Andropogonodae</taxon>
        <taxon>Andropogoneae</taxon>
        <taxon>Tripsacinae</taxon>
        <taxon>Zea</taxon>
    </lineage>
</organism>
<reference evidence="2" key="2">
    <citation type="submission" date="2019-07" db="EMBL/GenBank/DDBJ databases">
        <authorList>
            <person name="Seetharam A."/>
            <person name="Woodhouse M."/>
            <person name="Cannon E."/>
        </authorList>
    </citation>
    <scope>NUCLEOTIDE SEQUENCE [LARGE SCALE GENOMIC DNA]</scope>
    <source>
        <strain evidence="2">cv. B73</strain>
    </source>
</reference>
<feature type="chain" id="PRO_5042410573" evidence="1">
    <location>
        <begin position="27"/>
        <end position="90"/>
    </location>
</feature>
<keyword evidence="3" id="KW-1185">Reference proteome</keyword>
<sequence>MSSSEADPWTLLYLLLSFPGCPPSRAKSTVRAWPISPRQELHLRTDHGAWTSVGAAVLGARCAMVALGRSLDCLARREDWRGRLKMDWAP</sequence>
<keyword evidence="1" id="KW-0732">Signal</keyword>
<evidence type="ECO:0000313" key="3">
    <source>
        <dbReference type="Proteomes" id="UP000007305"/>
    </source>
</evidence>
<dbReference type="Gramene" id="Zm00001eb414560_T003">
    <property type="protein sequence ID" value="Zm00001eb414560_P003"/>
    <property type="gene ID" value="Zm00001eb414560"/>
</dbReference>
<name>A0A804RHR2_MAIZE</name>
<reference evidence="3" key="1">
    <citation type="journal article" date="2009" name="Science">
        <title>The B73 maize genome: complexity, diversity, and dynamics.</title>
        <authorList>
            <person name="Schnable P.S."/>
            <person name="Ware D."/>
            <person name="Fulton R.S."/>
            <person name="Stein J.C."/>
            <person name="Wei F."/>
            <person name="Pasternak S."/>
            <person name="Liang C."/>
            <person name="Zhang J."/>
            <person name="Fulton L."/>
            <person name="Graves T.A."/>
            <person name="Minx P."/>
            <person name="Reily A.D."/>
            <person name="Courtney L."/>
            <person name="Kruchowski S.S."/>
            <person name="Tomlinson C."/>
            <person name="Strong C."/>
            <person name="Delehaunty K."/>
            <person name="Fronick C."/>
            <person name="Courtney B."/>
            <person name="Rock S.M."/>
            <person name="Belter E."/>
            <person name="Du F."/>
            <person name="Kim K."/>
            <person name="Abbott R.M."/>
            <person name="Cotton M."/>
            <person name="Levy A."/>
            <person name="Marchetto P."/>
            <person name="Ochoa K."/>
            <person name="Jackson S.M."/>
            <person name="Gillam B."/>
            <person name="Chen W."/>
            <person name="Yan L."/>
            <person name="Higginbotham J."/>
            <person name="Cardenas M."/>
            <person name="Waligorski J."/>
            <person name="Applebaum E."/>
            <person name="Phelps L."/>
            <person name="Falcone J."/>
            <person name="Kanchi K."/>
            <person name="Thane T."/>
            <person name="Scimone A."/>
            <person name="Thane N."/>
            <person name="Henke J."/>
            <person name="Wang T."/>
            <person name="Ruppert J."/>
            <person name="Shah N."/>
            <person name="Rotter K."/>
            <person name="Hodges J."/>
            <person name="Ingenthron E."/>
            <person name="Cordes M."/>
            <person name="Kohlberg S."/>
            <person name="Sgro J."/>
            <person name="Delgado B."/>
            <person name="Mead K."/>
            <person name="Chinwalla A."/>
            <person name="Leonard S."/>
            <person name="Crouse K."/>
            <person name="Collura K."/>
            <person name="Kudrna D."/>
            <person name="Currie J."/>
            <person name="He R."/>
            <person name="Angelova A."/>
            <person name="Rajasekar S."/>
            <person name="Mueller T."/>
            <person name="Lomeli R."/>
            <person name="Scara G."/>
            <person name="Ko A."/>
            <person name="Delaney K."/>
            <person name="Wissotski M."/>
            <person name="Lopez G."/>
            <person name="Campos D."/>
            <person name="Braidotti M."/>
            <person name="Ashley E."/>
            <person name="Golser W."/>
            <person name="Kim H."/>
            <person name="Lee S."/>
            <person name="Lin J."/>
            <person name="Dujmic Z."/>
            <person name="Kim W."/>
            <person name="Talag J."/>
            <person name="Zuccolo A."/>
            <person name="Fan C."/>
            <person name="Sebastian A."/>
            <person name="Kramer M."/>
            <person name="Spiegel L."/>
            <person name="Nascimento L."/>
            <person name="Zutavern T."/>
            <person name="Miller B."/>
            <person name="Ambroise C."/>
            <person name="Muller S."/>
            <person name="Spooner W."/>
            <person name="Narechania A."/>
            <person name="Ren L."/>
            <person name="Wei S."/>
            <person name="Kumari S."/>
            <person name="Faga B."/>
            <person name="Levy M.J."/>
            <person name="McMahan L."/>
            <person name="Van Buren P."/>
            <person name="Vaughn M.W."/>
            <person name="Ying K."/>
            <person name="Yeh C.-T."/>
            <person name="Emrich S.J."/>
            <person name="Jia Y."/>
            <person name="Kalyanaraman A."/>
            <person name="Hsia A.-P."/>
            <person name="Barbazuk W.B."/>
            <person name="Baucom R.S."/>
            <person name="Brutnell T.P."/>
            <person name="Carpita N.C."/>
            <person name="Chaparro C."/>
            <person name="Chia J.-M."/>
            <person name="Deragon J.-M."/>
            <person name="Estill J.C."/>
            <person name="Fu Y."/>
            <person name="Jeddeloh J.A."/>
            <person name="Han Y."/>
            <person name="Lee H."/>
            <person name="Li P."/>
            <person name="Lisch D.R."/>
            <person name="Liu S."/>
            <person name="Liu Z."/>
            <person name="Nagel D.H."/>
            <person name="McCann M.C."/>
            <person name="SanMiguel P."/>
            <person name="Myers A.M."/>
            <person name="Nettleton D."/>
            <person name="Nguyen J."/>
            <person name="Penning B.W."/>
            <person name="Ponnala L."/>
            <person name="Schneider K.L."/>
            <person name="Schwartz D.C."/>
            <person name="Sharma A."/>
            <person name="Soderlund C."/>
            <person name="Springer N.M."/>
            <person name="Sun Q."/>
            <person name="Wang H."/>
            <person name="Waterman M."/>
            <person name="Westerman R."/>
            <person name="Wolfgruber T.K."/>
            <person name="Yang L."/>
            <person name="Yu Y."/>
            <person name="Zhang L."/>
            <person name="Zhou S."/>
            <person name="Zhu Q."/>
            <person name="Bennetzen J.L."/>
            <person name="Dawe R.K."/>
            <person name="Jiang J."/>
            <person name="Jiang N."/>
            <person name="Presting G.G."/>
            <person name="Wessler S.R."/>
            <person name="Aluru S."/>
            <person name="Martienssen R.A."/>
            <person name="Clifton S.W."/>
            <person name="McCombie W.R."/>
            <person name="Wing R.A."/>
            <person name="Wilson R.K."/>
        </authorList>
    </citation>
    <scope>NUCLEOTIDE SEQUENCE [LARGE SCALE GENOMIC DNA]</scope>
    <source>
        <strain evidence="3">cv. B73</strain>
    </source>
</reference>
<feature type="signal peptide" evidence="1">
    <location>
        <begin position="1"/>
        <end position="26"/>
    </location>
</feature>
<dbReference type="EnsemblPlants" id="Zm00001eb414560_T002">
    <property type="protein sequence ID" value="Zm00001eb414560_P002"/>
    <property type="gene ID" value="Zm00001eb414560"/>
</dbReference>
<accession>A0A804RHR2</accession>
<dbReference type="Gramene" id="Zm00001eb414560_T002">
    <property type="protein sequence ID" value="Zm00001eb414560_P002"/>
    <property type="gene ID" value="Zm00001eb414560"/>
</dbReference>
<dbReference type="EnsemblPlants" id="Zm00001eb414560_T003">
    <property type="protein sequence ID" value="Zm00001eb414560_P003"/>
    <property type="gene ID" value="Zm00001eb414560"/>
</dbReference>
<dbReference type="Gramene" id="Zm00001eb414560_T001">
    <property type="protein sequence ID" value="Zm00001eb414560_P001"/>
    <property type="gene ID" value="Zm00001eb414560"/>
</dbReference>
<reference evidence="2" key="3">
    <citation type="submission" date="2021-05" db="UniProtKB">
        <authorList>
            <consortium name="EnsemblPlants"/>
        </authorList>
    </citation>
    <scope>IDENTIFICATION</scope>
    <source>
        <strain evidence="2">cv. B73</strain>
    </source>
</reference>
<dbReference type="Proteomes" id="UP000007305">
    <property type="component" value="Chromosome 10"/>
</dbReference>